<protein>
    <submittedName>
        <fullName evidence="2">Cupin fold metalloprotein, WbuC family</fullName>
    </submittedName>
</protein>
<dbReference type="OrthoDB" id="981227at2"/>
<dbReference type="InterPro" id="IPR027565">
    <property type="entry name" value="Cupin_WbuC"/>
</dbReference>
<dbReference type="InterPro" id="IPR014710">
    <property type="entry name" value="RmlC-like_jellyroll"/>
</dbReference>
<feature type="domain" description="Cupin fold metalloprotein WbuC cupin" evidence="1">
    <location>
        <begin position="26"/>
        <end position="103"/>
    </location>
</feature>
<dbReference type="InterPro" id="IPR046058">
    <property type="entry name" value="WbuC_cupin"/>
</dbReference>
<reference evidence="2 3" key="1">
    <citation type="submission" date="2020-01" db="EMBL/GenBank/DDBJ databases">
        <title>Genome sequence of Desulfovibrio aerotolerans DSM 16695(T).</title>
        <authorList>
            <person name="Karnachuk O."/>
            <person name="Avakyan M."/>
            <person name="Mardanov A."/>
            <person name="Kadnikov V."/>
            <person name="Ravin N."/>
        </authorList>
    </citation>
    <scope>NUCLEOTIDE SEQUENCE [LARGE SCALE GENOMIC DNA]</scope>
    <source>
        <strain evidence="2 3">DSM 16695</strain>
    </source>
</reference>
<evidence type="ECO:0000313" key="3">
    <source>
        <dbReference type="Proteomes" id="UP000482487"/>
    </source>
</evidence>
<proteinExistence type="predicted"/>
<sequence>MAAPLPHYRRIGPGATASDHDRFAVVDAALLAQKARDAAASPRLRDMHRLHAADGDNPHRMINTLEPGSYVQPHRHLTPAKSESFVLLTGSLGHVVFAEDGSFGRQDCVVLDRQRGVLAIDIRPGVWHAVFALVPDTAVFEIKPGPYHPLNDKDFAAFAPAEGEAAAMGYLRGLEDRFRALTGLPGRSW</sequence>
<name>A0A7C9NKD7_9BACT</name>
<dbReference type="SUPFAM" id="SSF51182">
    <property type="entry name" value="RmlC-like cupins"/>
    <property type="match status" value="1"/>
</dbReference>
<dbReference type="CDD" id="cd07005">
    <property type="entry name" value="cupin_WbuC-like"/>
    <property type="match status" value="1"/>
</dbReference>
<accession>A0A7C9NKD7</accession>
<evidence type="ECO:0000259" key="1">
    <source>
        <dbReference type="Pfam" id="PF19480"/>
    </source>
</evidence>
<dbReference type="EMBL" id="WVUD01000022">
    <property type="protein sequence ID" value="MYL83976.1"/>
    <property type="molecule type" value="Genomic_DNA"/>
</dbReference>
<comment type="caution">
    <text evidence="2">The sequence shown here is derived from an EMBL/GenBank/DDBJ whole genome shotgun (WGS) entry which is preliminary data.</text>
</comment>
<dbReference type="Gene3D" id="2.60.120.10">
    <property type="entry name" value="Jelly Rolls"/>
    <property type="match status" value="1"/>
</dbReference>
<dbReference type="RefSeq" id="WP_160961591.1">
    <property type="nucleotide sequence ID" value="NZ_WVUD01000022.1"/>
</dbReference>
<organism evidence="2 3">
    <name type="scientific">Solidesulfovibrio aerotolerans</name>
    <dbReference type="NCBI Taxonomy" id="295255"/>
    <lineage>
        <taxon>Bacteria</taxon>
        <taxon>Pseudomonadati</taxon>
        <taxon>Thermodesulfobacteriota</taxon>
        <taxon>Desulfovibrionia</taxon>
        <taxon>Desulfovibrionales</taxon>
        <taxon>Desulfovibrionaceae</taxon>
        <taxon>Solidesulfovibrio</taxon>
    </lineage>
</organism>
<dbReference type="InterPro" id="IPR011051">
    <property type="entry name" value="RmlC_Cupin_sf"/>
</dbReference>
<dbReference type="Proteomes" id="UP000482487">
    <property type="component" value="Unassembled WGS sequence"/>
</dbReference>
<evidence type="ECO:0000313" key="2">
    <source>
        <dbReference type="EMBL" id="MYL83976.1"/>
    </source>
</evidence>
<gene>
    <name evidence="2" type="ORF">GTA51_12635</name>
</gene>
<keyword evidence="3" id="KW-1185">Reference proteome</keyword>
<dbReference type="Pfam" id="PF19480">
    <property type="entry name" value="DUF6016"/>
    <property type="match status" value="1"/>
</dbReference>
<dbReference type="NCBIfam" id="TIGR04366">
    <property type="entry name" value="cupin_WbuC"/>
    <property type="match status" value="1"/>
</dbReference>
<dbReference type="AlphaFoldDB" id="A0A7C9NKD7"/>